<keyword evidence="2" id="KW-1185">Reference proteome</keyword>
<dbReference type="Proteomes" id="UP000675781">
    <property type="component" value="Unassembled WGS sequence"/>
</dbReference>
<comment type="caution">
    <text evidence="1">The sequence shown here is derived from an EMBL/GenBank/DDBJ whole genome shotgun (WGS) entry which is preliminary data.</text>
</comment>
<proteinExistence type="predicted"/>
<accession>A0A941EPS3</accession>
<dbReference type="RefSeq" id="WP_212529437.1">
    <property type="nucleotide sequence ID" value="NZ_JAGSOG010000075.1"/>
</dbReference>
<sequence length="344" mass="37301">MTHAEFLDSLAGVDAGAFDALGAQVVPATCHERLLRFEADRRWRAGYLSVTAEDGTLVAAVPFHHTTAPRWPDPAYDPRSWGFDASEVPGSYLFVGGVTDLRADLHVEDARIRETLRKLAQRAAGDGQALCLPYVGEGTHTQVSAALGDLVHWVALGEEADFSHHLGPEPEPLGSRVRGVLNRDRRLIEKAQVETGISTWPAVASHAAEVIADHNDRKGKPDHPEFVELRYEEWCAFESVEVLVFTARAAGCAGYLTALRRRGGLDLHLQEIGLTGQEGPERIAVYVSLLYHQPMAFARDQGLRVLTAGIAARTPKASRGARFRPLYGGLMDAAAVRAFAGAAA</sequence>
<organism evidence="1 2">
    <name type="scientific">Actinospica durhamensis</name>
    <dbReference type="NCBI Taxonomy" id="1508375"/>
    <lineage>
        <taxon>Bacteria</taxon>
        <taxon>Bacillati</taxon>
        <taxon>Actinomycetota</taxon>
        <taxon>Actinomycetes</taxon>
        <taxon>Catenulisporales</taxon>
        <taxon>Actinospicaceae</taxon>
        <taxon>Actinospica</taxon>
    </lineage>
</organism>
<protein>
    <recommendedName>
        <fullName evidence="3">BioF2-like acetyltransferase domain-containing protein</fullName>
    </recommendedName>
</protein>
<reference evidence="1" key="1">
    <citation type="submission" date="2021-04" db="EMBL/GenBank/DDBJ databases">
        <title>Genome based classification of Actinospica acidithermotolerans sp. nov., an actinobacterium isolated from an Indonesian hot spring.</title>
        <authorList>
            <person name="Kusuma A.B."/>
            <person name="Putra K.E."/>
            <person name="Nafisah S."/>
            <person name="Loh J."/>
            <person name="Nouioui I."/>
            <person name="Goodfellow M."/>
        </authorList>
    </citation>
    <scope>NUCLEOTIDE SEQUENCE</scope>
    <source>
        <strain evidence="1">CSCA 57</strain>
    </source>
</reference>
<dbReference type="EMBL" id="JAGSOG010000075">
    <property type="protein sequence ID" value="MBR7834921.1"/>
    <property type="molecule type" value="Genomic_DNA"/>
</dbReference>
<evidence type="ECO:0000313" key="1">
    <source>
        <dbReference type="EMBL" id="MBR7834921.1"/>
    </source>
</evidence>
<gene>
    <name evidence="1" type="ORF">KDL01_16730</name>
</gene>
<dbReference type="AlphaFoldDB" id="A0A941EPS3"/>
<name>A0A941EPS3_9ACTN</name>
<evidence type="ECO:0008006" key="3">
    <source>
        <dbReference type="Google" id="ProtNLM"/>
    </source>
</evidence>
<evidence type="ECO:0000313" key="2">
    <source>
        <dbReference type="Proteomes" id="UP000675781"/>
    </source>
</evidence>